<feature type="compositionally biased region" description="Basic and acidic residues" evidence="10">
    <location>
        <begin position="9"/>
        <end position="30"/>
    </location>
</feature>
<evidence type="ECO:0000256" key="6">
    <source>
        <dbReference type="ARBA" id="ARBA00023163"/>
    </source>
</evidence>
<feature type="compositionally biased region" description="Basic and acidic residues" evidence="10">
    <location>
        <begin position="97"/>
        <end position="107"/>
    </location>
</feature>
<feature type="compositionally biased region" description="Low complexity" evidence="10">
    <location>
        <begin position="110"/>
        <end position="120"/>
    </location>
</feature>
<dbReference type="GeneID" id="96003521"/>
<evidence type="ECO:0000256" key="8">
    <source>
        <dbReference type="ARBA" id="ARBA00044067"/>
    </source>
</evidence>
<dbReference type="SUPFAM" id="SSF57959">
    <property type="entry name" value="Leucine zipper domain"/>
    <property type="match status" value="1"/>
</dbReference>
<dbReference type="AlphaFoldDB" id="A0AB34KVD1"/>
<dbReference type="GO" id="GO:0000976">
    <property type="term" value="F:transcription cis-regulatory region binding"/>
    <property type="evidence" value="ECO:0007669"/>
    <property type="project" value="InterPro"/>
</dbReference>
<feature type="domain" description="BZIP" evidence="11">
    <location>
        <begin position="109"/>
        <end position="124"/>
    </location>
</feature>
<keyword evidence="7" id="KW-0539">Nucleus</keyword>
<organism evidence="12 13">
    <name type="scientific">Cladosporium halotolerans</name>
    <dbReference type="NCBI Taxonomy" id="1052096"/>
    <lineage>
        <taxon>Eukaryota</taxon>
        <taxon>Fungi</taxon>
        <taxon>Dikarya</taxon>
        <taxon>Ascomycota</taxon>
        <taxon>Pezizomycotina</taxon>
        <taxon>Dothideomycetes</taxon>
        <taxon>Dothideomycetidae</taxon>
        <taxon>Cladosporiales</taxon>
        <taxon>Cladosporiaceae</taxon>
        <taxon>Cladosporium</taxon>
    </lineage>
</organism>
<evidence type="ECO:0000259" key="11">
    <source>
        <dbReference type="PROSITE" id="PS00036"/>
    </source>
</evidence>
<keyword evidence="6" id="KW-0804">Transcription</keyword>
<dbReference type="Proteomes" id="UP000803884">
    <property type="component" value="Unassembled WGS sequence"/>
</dbReference>
<evidence type="ECO:0000256" key="7">
    <source>
        <dbReference type="ARBA" id="ARBA00023242"/>
    </source>
</evidence>
<reference evidence="12 13" key="1">
    <citation type="journal article" date="2020" name="Microbiol. Resour. Announc.">
        <title>Draft Genome Sequence of a Cladosporium Species Isolated from the Mesophotic Ascidian Didemnum maculosum.</title>
        <authorList>
            <person name="Gioti A."/>
            <person name="Siaperas R."/>
            <person name="Nikolaivits E."/>
            <person name="Le Goff G."/>
            <person name="Ouazzani J."/>
            <person name="Kotoulas G."/>
            <person name="Topakas E."/>
        </authorList>
    </citation>
    <scope>NUCLEOTIDE SEQUENCE [LARGE SCALE GENOMIC DNA]</scope>
    <source>
        <strain evidence="12 13">TM138-S3</strain>
    </source>
</reference>
<evidence type="ECO:0000256" key="9">
    <source>
        <dbReference type="SAM" id="Coils"/>
    </source>
</evidence>
<keyword evidence="13" id="KW-1185">Reference proteome</keyword>
<evidence type="ECO:0000256" key="5">
    <source>
        <dbReference type="ARBA" id="ARBA00023125"/>
    </source>
</evidence>
<accession>A0AB34KVD1</accession>
<feature type="compositionally biased region" description="Basic and acidic residues" evidence="10">
    <location>
        <begin position="186"/>
        <end position="197"/>
    </location>
</feature>
<dbReference type="Pfam" id="PF00170">
    <property type="entry name" value="bZIP_1"/>
    <property type="match status" value="1"/>
</dbReference>
<proteinExistence type="inferred from homology"/>
<feature type="compositionally biased region" description="Polar residues" evidence="10">
    <location>
        <begin position="37"/>
        <end position="92"/>
    </location>
</feature>
<dbReference type="RefSeq" id="XP_069232103.1">
    <property type="nucleotide sequence ID" value="XM_069370683.1"/>
</dbReference>
<feature type="compositionally biased region" description="Basic and acidic residues" evidence="10">
    <location>
        <begin position="248"/>
        <end position="263"/>
    </location>
</feature>
<dbReference type="GO" id="GO:0001228">
    <property type="term" value="F:DNA-binding transcription activator activity, RNA polymerase II-specific"/>
    <property type="evidence" value="ECO:0007669"/>
    <property type="project" value="TreeGrafter"/>
</dbReference>
<comment type="similarity">
    <text evidence="3">Belongs to the bZIP family.</text>
</comment>
<sequence length="269" mass="29720">MQHAAAQEPTRDIDSGDYNQKVKEIRDRFFGPKPSDTPLQSYPSQSSTQDEVSDRQNQTSGSASPRLLSESNIAGGQQGSYRAMSNDNTGDDSLSAEARKSKRELSTSKRAAQNRAAQRAFRQRKEGYIRELEEKVKQFESMETNFRSLQEENHQLREYILGLQSQLLEHGREPPSSAPQSKARAAHSDGAEHEHSHGAHRHTALSPPNPDGASVTQREDGASGASWSDHIDQLRQRYPGYGTTGESAPHRTYAEGEAAHSADSKPAPR</sequence>
<dbReference type="InterPro" id="IPR004827">
    <property type="entry name" value="bZIP"/>
</dbReference>
<comment type="caution">
    <text evidence="12">The sequence shown here is derived from an EMBL/GenBank/DDBJ whole genome shotgun (WGS) entry which is preliminary data.</text>
</comment>
<name>A0AB34KVD1_9PEZI</name>
<evidence type="ECO:0000313" key="13">
    <source>
        <dbReference type="Proteomes" id="UP000803884"/>
    </source>
</evidence>
<dbReference type="GO" id="GO:0090575">
    <property type="term" value="C:RNA polymerase II transcription regulator complex"/>
    <property type="evidence" value="ECO:0007669"/>
    <property type="project" value="TreeGrafter"/>
</dbReference>
<evidence type="ECO:0000256" key="1">
    <source>
        <dbReference type="ARBA" id="ARBA00004049"/>
    </source>
</evidence>
<evidence type="ECO:0000313" key="12">
    <source>
        <dbReference type="EMBL" id="KAL1588998.1"/>
    </source>
</evidence>
<protein>
    <recommendedName>
        <fullName evidence="8">Putative transcription factor kapC</fullName>
    </recommendedName>
</protein>
<dbReference type="SMART" id="SM00338">
    <property type="entry name" value="BRLZ"/>
    <property type="match status" value="1"/>
</dbReference>
<dbReference type="PANTHER" id="PTHR40621:SF11">
    <property type="entry name" value="TRANSCRIPTION FACTOR KAPC-RELATED"/>
    <property type="match status" value="1"/>
</dbReference>
<evidence type="ECO:0000256" key="10">
    <source>
        <dbReference type="SAM" id="MobiDB-lite"/>
    </source>
</evidence>
<keyword evidence="4" id="KW-0805">Transcription regulation</keyword>
<dbReference type="InterPro" id="IPR050936">
    <property type="entry name" value="AP-1-like"/>
</dbReference>
<evidence type="ECO:0000256" key="3">
    <source>
        <dbReference type="ARBA" id="ARBA00007163"/>
    </source>
</evidence>
<dbReference type="EMBL" id="JAAQHG020000005">
    <property type="protein sequence ID" value="KAL1588998.1"/>
    <property type="molecule type" value="Genomic_DNA"/>
</dbReference>
<evidence type="ECO:0000256" key="4">
    <source>
        <dbReference type="ARBA" id="ARBA00023015"/>
    </source>
</evidence>
<comment type="subcellular location">
    <subcellularLocation>
        <location evidence="2">Nucleus</location>
    </subcellularLocation>
</comment>
<keyword evidence="5" id="KW-0238">DNA-binding</keyword>
<keyword evidence="9" id="KW-0175">Coiled coil</keyword>
<dbReference type="PANTHER" id="PTHR40621">
    <property type="entry name" value="TRANSCRIPTION FACTOR KAPC-RELATED"/>
    <property type="match status" value="1"/>
</dbReference>
<feature type="region of interest" description="Disordered" evidence="10">
    <location>
        <begin position="1"/>
        <end position="122"/>
    </location>
</feature>
<dbReference type="InterPro" id="IPR046347">
    <property type="entry name" value="bZIP_sf"/>
</dbReference>
<gene>
    <name evidence="12" type="ORF">WHR41_02077</name>
</gene>
<comment type="function">
    <text evidence="1">Putative transcription factor.</text>
</comment>
<feature type="region of interest" description="Disordered" evidence="10">
    <location>
        <begin position="166"/>
        <end position="269"/>
    </location>
</feature>
<feature type="coiled-coil region" evidence="9">
    <location>
        <begin position="122"/>
        <end position="159"/>
    </location>
</feature>
<dbReference type="Gene3D" id="1.20.5.170">
    <property type="match status" value="1"/>
</dbReference>
<dbReference type="PROSITE" id="PS00036">
    <property type="entry name" value="BZIP_BASIC"/>
    <property type="match status" value="1"/>
</dbReference>
<evidence type="ECO:0000256" key="2">
    <source>
        <dbReference type="ARBA" id="ARBA00004123"/>
    </source>
</evidence>